<dbReference type="EMBL" id="CABVHO010000053">
    <property type="protein sequence ID" value="VVN61049.1"/>
    <property type="molecule type" value="Genomic_DNA"/>
</dbReference>
<protein>
    <submittedName>
        <fullName evidence="1">Uncharacterized protein</fullName>
    </submittedName>
</protein>
<dbReference type="AntiFam" id="ANF00107">
    <property type="entry name" value="Shadow ORF (opposite qor)"/>
</dbReference>
<accession>A0A5E6Z6T8</accession>
<evidence type="ECO:0000313" key="2">
    <source>
        <dbReference type="Proteomes" id="UP000326437"/>
    </source>
</evidence>
<proteinExistence type="predicted"/>
<organism evidence="1 2">
    <name type="scientific">Pseudomonas fluorescens</name>
    <dbReference type="NCBI Taxonomy" id="294"/>
    <lineage>
        <taxon>Bacteria</taxon>
        <taxon>Pseudomonadati</taxon>
        <taxon>Pseudomonadota</taxon>
        <taxon>Gammaproteobacteria</taxon>
        <taxon>Pseudomonadales</taxon>
        <taxon>Pseudomonadaceae</taxon>
        <taxon>Pseudomonas</taxon>
    </lineage>
</organism>
<dbReference type="Proteomes" id="UP000326437">
    <property type="component" value="Unassembled WGS sequence"/>
</dbReference>
<name>A0A5E6Z6T8_PSEFL</name>
<gene>
    <name evidence="1" type="ORF">PS685_03611</name>
</gene>
<sequence>MEQDGFTPFEFVGLTQQVLGCQALEHHCGGLLKGNILGQFHHIGCRQNVQFTVCPQRPGAVSDAIADVHVAHVTAHRINDPRTFIAQPGRQFSQRVQATSVIGIDEIQTDGLIAHPNLLWARLGGLVIDILKHFRAAVGPKLDTLCHLHCPRSFHEATIQR</sequence>
<evidence type="ECO:0000313" key="1">
    <source>
        <dbReference type="EMBL" id="VVN61049.1"/>
    </source>
</evidence>
<reference evidence="1 2" key="1">
    <citation type="submission" date="2019-09" db="EMBL/GenBank/DDBJ databases">
        <authorList>
            <person name="Chandra G."/>
            <person name="Truman W A."/>
        </authorList>
    </citation>
    <scope>NUCLEOTIDE SEQUENCE [LARGE SCALE GENOMIC DNA]</scope>
    <source>
        <strain evidence="1">PS685</strain>
    </source>
</reference>
<dbReference type="AlphaFoldDB" id="A0A5E6Z6T8"/>